<dbReference type="STRING" id="558155.SAMN04487911_12277"/>
<dbReference type="OrthoDB" id="596910at2"/>
<dbReference type="Pfam" id="PF01370">
    <property type="entry name" value="Epimerase"/>
    <property type="match status" value="1"/>
</dbReference>
<dbReference type="InterPro" id="IPR036291">
    <property type="entry name" value="NAD(P)-bd_dom_sf"/>
</dbReference>
<dbReference type="RefSeq" id="WP_072765195.1">
    <property type="nucleotide sequence ID" value="NZ_FQYX01000022.1"/>
</dbReference>
<evidence type="ECO:0000259" key="1">
    <source>
        <dbReference type="Pfam" id="PF01370"/>
    </source>
</evidence>
<dbReference type="Proteomes" id="UP000184231">
    <property type="component" value="Unassembled WGS sequence"/>
</dbReference>
<dbReference type="PANTHER" id="PTHR48079:SF6">
    <property type="entry name" value="NAD(P)-BINDING DOMAIN-CONTAINING PROTEIN-RELATED"/>
    <property type="match status" value="1"/>
</dbReference>
<evidence type="ECO:0000313" key="2">
    <source>
        <dbReference type="EMBL" id="SHJ48542.1"/>
    </source>
</evidence>
<proteinExistence type="predicted"/>
<sequence>MILVTGGTGLVGAHLLLQLVQSGATVKAIHRKTSDLKGVEKIFGYYTPNAHILFKQIQWVEAELSDIPALEVAFEKVSRVYHCAALVSFDPREYELLKKVNHEGTKNIVNLCIAKNVKKLCYVSSIATIGKTPNHQRATEETDWQDQNSGVYALTKMDAELEVWRGSQENIPVVIVNPGVILGPGYWNSGSGLFFKTAYKGQKYYPPGGTGFVGIQDVVRLMVQLMNSTITNQRFIAVAENASYKEILDRISKGLMKPGPTKKIALWQLEILWRLDWLRSLLTQKGRKLSKNKVSSLRKQQLYSHDKAKAHLDFAFEPLTDTIKFSCEKFLEEQA</sequence>
<evidence type="ECO:0000313" key="3">
    <source>
        <dbReference type="Proteomes" id="UP000184231"/>
    </source>
</evidence>
<dbReference type="SUPFAM" id="SSF51735">
    <property type="entry name" value="NAD(P)-binding Rossmann-fold domains"/>
    <property type="match status" value="1"/>
</dbReference>
<gene>
    <name evidence="2" type="ORF">SAMN04487911_12277</name>
</gene>
<keyword evidence="3" id="KW-1185">Reference proteome</keyword>
<reference evidence="2 3" key="1">
    <citation type="submission" date="2016-11" db="EMBL/GenBank/DDBJ databases">
        <authorList>
            <person name="Jaros S."/>
            <person name="Januszkiewicz K."/>
            <person name="Wedrychowicz H."/>
        </authorList>
    </citation>
    <scope>NUCLEOTIDE SEQUENCE [LARGE SCALE GENOMIC DNA]</scope>
    <source>
        <strain evidence="2 3">CGMCC 1.8863</strain>
    </source>
</reference>
<dbReference type="AlphaFoldDB" id="A0A1M6JPG1"/>
<dbReference type="EMBL" id="FQYX01000022">
    <property type="protein sequence ID" value="SHJ48542.1"/>
    <property type="molecule type" value="Genomic_DNA"/>
</dbReference>
<dbReference type="PANTHER" id="PTHR48079">
    <property type="entry name" value="PROTEIN YEEZ"/>
    <property type="match status" value="1"/>
</dbReference>
<dbReference type="InterPro" id="IPR051783">
    <property type="entry name" value="NAD(P)-dependent_oxidoreduct"/>
</dbReference>
<name>A0A1M6JPG1_9FLAO</name>
<dbReference type="Gene3D" id="3.40.50.720">
    <property type="entry name" value="NAD(P)-binding Rossmann-like Domain"/>
    <property type="match status" value="1"/>
</dbReference>
<organism evidence="2 3">
    <name type="scientific">Arenibacter nanhaiticus</name>
    <dbReference type="NCBI Taxonomy" id="558155"/>
    <lineage>
        <taxon>Bacteria</taxon>
        <taxon>Pseudomonadati</taxon>
        <taxon>Bacteroidota</taxon>
        <taxon>Flavobacteriia</taxon>
        <taxon>Flavobacteriales</taxon>
        <taxon>Flavobacteriaceae</taxon>
        <taxon>Arenibacter</taxon>
    </lineage>
</organism>
<accession>A0A1M6JPG1</accession>
<feature type="domain" description="NAD-dependent epimerase/dehydratase" evidence="1">
    <location>
        <begin position="2"/>
        <end position="228"/>
    </location>
</feature>
<dbReference type="GO" id="GO:0004029">
    <property type="term" value="F:aldehyde dehydrogenase (NAD+) activity"/>
    <property type="evidence" value="ECO:0007669"/>
    <property type="project" value="TreeGrafter"/>
</dbReference>
<protein>
    <submittedName>
        <fullName evidence="2">Nucleoside-diphosphate-sugar epimerase</fullName>
    </submittedName>
</protein>
<dbReference type="GO" id="GO:0005737">
    <property type="term" value="C:cytoplasm"/>
    <property type="evidence" value="ECO:0007669"/>
    <property type="project" value="TreeGrafter"/>
</dbReference>
<dbReference type="InterPro" id="IPR001509">
    <property type="entry name" value="Epimerase_deHydtase"/>
</dbReference>